<comment type="caution">
    <text evidence="3">The sequence shown here is derived from an EMBL/GenBank/DDBJ whole genome shotgun (WGS) entry which is preliminary data.</text>
</comment>
<dbReference type="PANTHER" id="PTHR33273:SF4">
    <property type="entry name" value="ENDONUCLEASE_EXONUCLEASE_PHOSPHATASE DOMAIN-CONTAINING PROTEIN"/>
    <property type="match status" value="1"/>
</dbReference>
<sequence length="655" mass="76303">MQTNLGRMRAAHDLAYATAVKREVDILVVGEPNKKLMENSQWIKDERMDVGIMLLNKKIRVTEVTCEEGYIRIDIKKCQLYCCYISPNIGIDEFKARVDIIMRDAGGRIDEKIILGDINAKSPMWGSPREDQRGEYWSEWIATLNIGVLNDGKKPTFVRGQSKSYIDVTCASSKIQRVIQNWMVLDDETLTDHQYITFEMSAAGPKKPIGIKSKPHYDWAAFKEIVKLRVESGREDLEAIIKEACHASTTRNERSRQPFWWNEEIKIKRDECQRLRRQATRTARRNQRNDNEHHDNYKRGKKELQALINKSKNKHWEDLCQELDADIWGKGYKIENELELAPHKTEAVILRGRKEREIISFRCNGLDIQPKDSIEYLGITMGQSCQFGDHIKKSVIKAEEKAAQIMRLTSNLRGPGSRKREMLYNVVQSILVYGAPIWHGTAKKSVYKDKLTKIQRKMLIRVASAYRTVSTRALQVITGIIPIELIIEERQILYHREDGSTEAAKREERENTIQKWQDIWNQTEDVAQWTKQLIPQVDDWLKCRHRKTDYYLSQILTGHGSFTAYTNRIGKTDSDACRYCSGIDTTAHTLFECPRWQIERNRVNAVIGSDLSTENIVRFMLQDEKDWQTIYIYIRNVMKTKEVEERQEAARIRNP</sequence>
<dbReference type="Pfam" id="PF14529">
    <property type="entry name" value="Exo_endo_phos_2"/>
    <property type="match status" value="1"/>
</dbReference>
<name>A0AAV8VBF7_9CUCU</name>
<accession>A0AAV8VBF7</accession>
<evidence type="ECO:0000313" key="3">
    <source>
        <dbReference type="EMBL" id="KAJ8911478.1"/>
    </source>
</evidence>
<organism evidence="3 4">
    <name type="scientific">Exocentrus adspersus</name>
    <dbReference type="NCBI Taxonomy" id="1586481"/>
    <lineage>
        <taxon>Eukaryota</taxon>
        <taxon>Metazoa</taxon>
        <taxon>Ecdysozoa</taxon>
        <taxon>Arthropoda</taxon>
        <taxon>Hexapoda</taxon>
        <taxon>Insecta</taxon>
        <taxon>Pterygota</taxon>
        <taxon>Neoptera</taxon>
        <taxon>Endopterygota</taxon>
        <taxon>Coleoptera</taxon>
        <taxon>Polyphaga</taxon>
        <taxon>Cucujiformia</taxon>
        <taxon>Chrysomeloidea</taxon>
        <taxon>Cerambycidae</taxon>
        <taxon>Lamiinae</taxon>
        <taxon>Acanthocinini</taxon>
        <taxon>Exocentrus</taxon>
    </lineage>
</organism>
<evidence type="ECO:0000313" key="4">
    <source>
        <dbReference type="Proteomes" id="UP001159042"/>
    </source>
</evidence>
<evidence type="ECO:0000256" key="1">
    <source>
        <dbReference type="SAM" id="MobiDB-lite"/>
    </source>
</evidence>
<reference evidence="3 4" key="1">
    <citation type="journal article" date="2023" name="Insect Mol. Biol.">
        <title>Genome sequencing provides insights into the evolution of gene families encoding plant cell wall-degrading enzymes in longhorned beetles.</title>
        <authorList>
            <person name="Shin N.R."/>
            <person name="Okamura Y."/>
            <person name="Kirsch R."/>
            <person name="Pauchet Y."/>
        </authorList>
    </citation>
    <scope>NUCLEOTIDE SEQUENCE [LARGE SCALE GENOMIC DNA]</scope>
    <source>
        <strain evidence="3">EAD_L_NR</strain>
    </source>
</reference>
<dbReference type="GO" id="GO:0003824">
    <property type="term" value="F:catalytic activity"/>
    <property type="evidence" value="ECO:0007669"/>
    <property type="project" value="InterPro"/>
</dbReference>
<dbReference type="CDD" id="cd09077">
    <property type="entry name" value="R1-I-EN"/>
    <property type="match status" value="1"/>
</dbReference>
<dbReference type="Gene3D" id="3.60.10.10">
    <property type="entry name" value="Endonuclease/exonuclease/phosphatase"/>
    <property type="match status" value="1"/>
</dbReference>
<feature type="compositionally biased region" description="Basic residues" evidence="1">
    <location>
        <begin position="277"/>
        <end position="286"/>
    </location>
</feature>
<feature type="compositionally biased region" description="Basic and acidic residues" evidence="1">
    <location>
        <begin position="287"/>
        <end position="299"/>
    </location>
</feature>
<dbReference type="EMBL" id="JANEYG010000186">
    <property type="protein sequence ID" value="KAJ8911478.1"/>
    <property type="molecule type" value="Genomic_DNA"/>
</dbReference>
<dbReference type="InterPro" id="IPR036691">
    <property type="entry name" value="Endo/exonu/phosph_ase_sf"/>
</dbReference>
<dbReference type="InterPro" id="IPR005135">
    <property type="entry name" value="Endo/exonuclease/phosphatase"/>
</dbReference>
<feature type="domain" description="Endonuclease/exonuclease/phosphatase" evidence="2">
    <location>
        <begin position="80"/>
        <end position="196"/>
    </location>
</feature>
<dbReference type="Proteomes" id="UP001159042">
    <property type="component" value="Unassembled WGS sequence"/>
</dbReference>
<gene>
    <name evidence="3" type="ORF">NQ315_010849</name>
</gene>
<dbReference type="PANTHER" id="PTHR33273">
    <property type="entry name" value="DOMAIN-CONTAINING PROTEIN, PUTATIVE-RELATED"/>
    <property type="match status" value="1"/>
</dbReference>
<proteinExistence type="predicted"/>
<evidence type="ECO:0000259" key="2">
    <source>
        <dbReference type="Pfam" id="PF14529"/>
    </source>
</evidence>
<keyword evidence="4" id="KW-1185">Reference proteome</keyword>
<protein>
    <recommendedName>
        <fullName evidence="2">Endonuclease/exonuclease/phosphatase domain-containing protein</fullName>
    </recommendedName>
</protein>
<feature type="region of interest" description="Disordered" evidence="1">
    <location>
        <begin position="277"/>
        <end position="299"/>
    </location>
</feature>
<dbReference type="AlphaFoldDB" id="A0AAV8VBF7"/>
<dbReference type="SUPFAM" id="SSF56219">
    <property type="entry name" value="DNase I-like"/>
    <property type="match status" value="1"/>
</dbReference>